<dbReference type="RefSeq" id="WP_050432862.1">
    <property type="nucleotide sequence ID" value="NZ_CP012159.1"/>
</dbReference>
<dbReference type="CDD" id="cd00347">
    <property type="entry name" value="Flavin_utilizing_monoxygenases"/>
    <property type="match status" value="1"/>
</dbReference>
<reference evidence="4 5" key="1">
    <citation type="submission" date="2015-07" db="EMBL/GenBank/DDBJ databases">
        <title>Genome analysis of myxobacterium Chondromyces crocatus Cm c5 reveals a high potential for natural compound synthesis and the genetic basis for the loss of fruiting body formation.</title>
        <authorList>
            <person name="Zaburannyi N."/>
            <person name="Bunk B."/>
            <person name="Maier J."/>
            <person name="Overmann J."/>
            <person name="Mueller R."/>
        </authorList>
    </citation>
    <scope>NUCLEOTIDE SEQUENCE [LARGE SCALE GENOMIC DNA]</scope>
    <source>
        <strain evidence="4 5">Cm c5</strain>
    </source>
</reference>
<dbReference type="Proteomes" id="UP000067626">
    <property type="component" value="Chromosome"/>
</dbReference>
<dbReference type="FunFam" id="3.20.20.30:FF:000002">
    <property type="entry name" value="LLM class flavin-dependent oxidoreductase"/>
    <property type="match status" value="1"/>
</dbReference>
<comment type="similarity">
    <text evidence="1">To bacterial alkanal monooxygenase alpha and beta chains.</text>
</comment>
<dbReference type="AlphaFoldDB" id="A0A0K1EJH4"/>
<evidence type="ECO:0000256" key="1">
    <source>
        <dbReference type="ARBA" id="ARBA00007789"/>
    </source>
</evidence>
<dbReference type="InterPro" id="IPR019949">
    <property type="entry name" value="CmoO-like"/>
</dbReference>
<dbReference type="GO" id="GO:0005829">
    <property type="term" value="C:cytosol"/>
    <property type="evidence" value="ECO:0007669"/>
    <property type="project" value="TreeGrafter"/>
</dbReference>
<dbReference type="InterPro" id="IPR036661">
    <property type="entry name" value="Luciferase-like_sf"/>
</dbReference>
<dbReference type="EMBL" id="CP012159">
    <property type="protein sequence ID" value="AKT41021.1"/>
    <property type="molecule type" value="Genomic_DNA"/>
</dbReference>
<dbReference type="PANTHER" id="PTHR30137:SF6">
    <property type="entry name" value="LUCIFERASE-LIKE MONOOXYGENASE"/>
    <property type="match status" value="1"/>
</dbReference>
<dbReference type="Gene3D" id="3.20.20.30">
    <property type="entry name" value="Luciferase-like domain"/>
    <property type="match status" value="1"/>
</dbReference>
<dbReference type="InterPro" id="IPR050766">
    <property type="entry name" value="Bact_Lucif_Oxidored"/>
</dbReference>
<sequence length="332" mass="35795">MTIPLSVLDLFPVGEGTSPRQAIQDSLEVARRVDALGYERIWVAEHHNMPNIASAAPEVLIGHIAGITQRIRVGSGGIMIPNHTPLRVVEIFRTLEALYPGRIDLGLGRAPGTDPVTASALRRSNVEVNQELAELLAFANGTFPVGHPFRNITAMPSDVPLPPIWMLGSTDAGARIAATLGVGYAFAGHFNMAEARNAIALYRARFSPKVLDAPRVILAVTVICAETDERATQLAAPHRVAVARLSRGLPAAIPSVEEALAYRFTPEEQLVVDRFAHGAVVGSPERVREGLSRLVEETGADELMVSTMIPLLDERIGSYERVARLFELEGAA</sequence>
<dbReference type="STRING" id="52.CMC5_051790"/>
<dbReference type="PANTHER" id="PTHR30137">
    <property type="entry name" value="LUCIFERASE-LIKE MONOOXYGENASE"/>
    <property type="match status" value="1"/>
</dbReference>
<name>A0A0K1EJH4_CHOCO</name>
<accession>A0A0K1EJH4</accession>
<dbReference type="NCBIfam" id="TIGR03558">
    <property type="entry name" value="oxido_grp_1"/>
    <property type="match status" value="1"/>
</dbReference>
<evidence type="ECO:0000313" key="4">
    <source>
        <dbReference type="EMBL" id="AKT41021.1"/>
    </source>
</evidence>
<dbReference type="Pfam" id="PF00296">
    <property type="entry name" value="Bac_luciferase"/>
    <property type="match status" value="1"/>
</dbReference>
<protein>
    <recommendedName>
        <fullName evidence="2">Luciferase-like monooxygenase</fullName>
    </recommendedName>
</protein>
<dbReference type="KEGG" id="ccro:CMC5_051790"/>
<evidence type="ECO:0000313" key="5">
    <source>
        <dbReference type="Proteomes" id="UP000067626"/>
    </source>
</evidence>
<feature type="domain" description="Luciferase-like" evidence="3">
    <location>
        <begin position="6"/>
        <end position="301"/>
    </location>
</feature>
<dbReference type="SUPFAM" id="SSF51679">
    <property type="entry name" value="Bacterial luciferase-like"/>
    <property type="match status" value="1"/>
</dbReference>
<dbReference type="GO" id="GO:0016705">
    <property type="term" value="F:oxidoreductase activity, acting on paired donors, with incorporation or reduction of molecular oxygen"/>
    <property type="evidence" value="ECO:0007669"/>
    <property type="project" value="InterPro"/>
</dbReference>
<evidence type="ECO:0000259" key="3">
    <source>
        <dbReference type="Pfam" id="PF00296"/>
    </source>
</evidence>
<evidence type="ECO:0000256" key="2">
    <source>
        <dbReference type="ARBA" id="ARBA00074555"/>
    </source>
</evidence>
<dbReference type="InterPro" id="IPR011251">
    <property type="entry name" value="Luciferase-like_dom"/>
</dbReference>
<organism evidence="4 5">
    <name type="scientific">Chondromyces crocatus</name>
    <dbReference type="NCBI Taxonomy" id="52"/>
    <lineage>
        <taxon>Bacteria</taxon>
        <taxon>Pseudomonadati</taxon>
        <taxon>Myxococcota</taxon>
        <taxon>Polyangia</taxon>
        <taxon>Polyangiales</taxon>
        <taxon>Polyangiaceae</taxon>
        <taxon>Chondromyces</taxon>
    </lineage>
</organism>
<dbReference type="OrthoDB" id="9780518at2"/>
<proteinExistence type="predicted"/>
<keyword evidence="5" id="KW-1185">Reference proteome</keyword>
<gene>
    <name evidence="4" type="ORF">CMC5_051790</name>
</gene>